<keyword evidence="2" id="KW-1185">Reference proteome</keyword>
<organism evidence="1 2">
    <name type="scientific">Rossellomorea oryzaecorticis</name>
    <dbReference type="NCBI Taxonomy" id="1396505"/>
    <lineage>
        <taxon>Bacteria</taxon>
        <taxon>Bacillati</taxon>
        <taxon>Bacillota</taxon>
        <taxon>Bacilli</taxon>
        <taxon>Bacillales</taxon>
        <taxon>Bacillaceae</taxon>
        <taxon>Rossellomorea</taxon>
    </lineage>
</organism>
<gene>
    <name evidence="1" type="ORF">AAEO50_06595</name>
</gene>
<sequence length="48" mass="5640">MFSFYSMMSMMVVVVLDWNIAMVPKIASTPFPIKDYVIEKKINLFESF</sequence>
<accession>A0ABU9K777</accession>
<dbReference type="RefSeq" id="WP_341981722.1">
    <property type="nucleotide sequence ID" value="NZ_JBBYAF010000009.1"/>
</dbReference>
<comment type="caution">
    <text evidence="1">The sequence shown here is derived from an EMBL/GenBank/DDBJ whole genome shotgun (WGS) entry which is preliminary data.</text>
</comment>
<reference evidence="1 2" key="1">
    <citation type="submission" date="2024-04" db="EMBL/GenBank/DDBJ databases">
        <title>Bacillus oryzaecorticis sp. nov., a moderately halophilic bacterium isolated from rice husks.</title>
        <authorList>
            <person name="Zhu H.-S."/>
        </authorList>
    </citation>
    <scope>NUCLEOTIDE SEQUENCE [LARGE SCALE GENOMIC DNA]</scope>
    <source>
        <strain evidence="1 2">ZC255</strain>
    </source>
</reference>
<evidence type="ECO:0000313" key="2">
    <source>
        <dbReference type="Proteomes" id="UP001389717"/>
    </source>
</evidence>
<evidence type="ECO:0000313" key="1">
    <source>
        <dbReference type="EMBL" id="MEL3971940.1"/>
    </source>
</evidence>
<name>A0ABU9K777_9BACI</name>
<dbReference type="EMBL" id="JBBYAF010000009">
    <property type="protein sequence ID" value="MEL3971940.1"/>
    <property type="molecule type" value="Genomic_DNA"/>
</dbReference>
<dbReference type="Proteomes" id="UP001389717">
    <property type="component" value="Unassembled WGS sequence"/>
</dbReference>
<protein>
    <recommendedName>
        <fullName evidence="3">ATP synthase F0 subunit 8</fullName>
    </recommendedName>
</protein>
<evidence type="ECO:0008006" key="3">
    <source>
        <dbReference type="Google" id="ProtNLM"/>
    </source>
</evidence>
<proteinExistence type="predicted"/>